<reference evidence="1 2" key="1">
    <citation type="submission" date="2020-08" db="EMBL/GenBank/DDBJ databases">
        <title>Dyella sp. G9 isolated from forest soil.</title>
        <authorList>
            <person name="Fu J."/>
            <person name="Qiu L."/>
        </authorList>
    </citation>
    <scope>NUCLEOTIDE SEQUENCE [LARGE SCALE GENOMIC DNA]</scope>
    <source>
        <strain evidence="1 2">G9</strain>
    </source>
</reference>
<dbReference type="EMBL" id="CP060412">
    <property type="protein sequence ID" value="QNK01692.1"/>
    <property type="molecule type" value="Genomic_DNA"/>
</dbReference>
<evidence type="ECO:0000313" key="2">
    <source>
        <dbReference type="Proteomes" id="UP000515873"/>
    </source>
</evidence>
<proteinExistence type="predicted"/>
<evidence type="ECO:0000313" key="1">
    <source>
        <dbReference type="EMBL" id="QNK01692.1"/>
    </source>
</evidence>
<dbReference type="AlphaFoldDB" id="A0A7G8Q4I4"/>
<dbReference type="RefSeq" id="WP_187057151.1">
    <property type="nucleotide sequence ID" value="NZ_CP060412.1"/>
</dbReference>
<accession>A0A7G8Q4I4</accession>
<protein>
    <submittedName>
        <fullName evidence="1">Uncharacterized protein</fullName>
    </submittedName>
</protein>
<dbReference type="Proteomes" id="UP000515873">
    <property type="component" value="Chromosome"/>
</dbReference>
<name>A0A7G8Q4I4_9GAMM</name>
<gene>
    <name evidence="1" type="ORF">H8F01_00485</name>
</gene>
<sequence length="108" mass="12381">MKIAAKIDTNDIDTNHIALVRYLLAQDFNAEVVDDADTTYSVQAKIYEGNHYFLLQNLETRQYRVLSFDQGVDVFSQVNCVLLDETHDSIAAAMEHVVERMVIDREND</sequence>
<keyword evidence="2" id="KW-1185">Reference proteome</keyword>
<organism evidence="1 2">
    <name type="scientific">Dyella telluris</name>
    <dbReference type="NCBI Taxonomy" id="2763498"/>
    <lineage>
        <taxon>Bacteria</taxon>
        <taxon>Pseudomonadati</taxon>
        <taxon>Pseudomonadota</taxon>
        <taxon>Gammaproteobacteria</taxon>
        <taxon>Lysobacterales</taxon>
        <taxon>Rhodanobacteraceae</taxon>
        <taxon>Dyella</taxon>
    </lineage>
</organism>
<dbReference type="KEGG" id="dtl:H8F01_00485"/>